<dbReference type="EMBL" id="HBGB01043288">
    <property type="protein sequence ID" value="CAD9070391.1"/>
    <property type="molecule type" value="Transcribed_RNA"/>
</dbReference>
<dbReference type="EMBL" id="HBGB01043289">
    <property type="protein sequence ID" value="CAD9070392.1"/>
    <property type="molecule type" value="Transcribed_RNA"/>
</dbReference>
<gene>
    <name evidence="2" type="ORF">VBRA1451_LOCUS25473</name>
    <name evidence="3" type="ORF">VBRA1451_LOCUS25474</name>
</gene>
<sequence>MQIEGLWTSVKLKVNAAKAARLVEAFRRLPAYQLFDQDSDPLAIQQDGRVSVLEVWKSPQELSSGRANVRSTFLFMGVDEARTLIVPELIYEELEAGGRGVAVFNTPVIVSIESSATSSDWSILTRFQLHVFNHEGSLKGGKHAEVDFLGKKFGSQQDKQLFLRGQLGEGGNFPPDKEPEDEAPHHMQEADDELFVSIPCATHRNELSSLRRSAAESEWDTESQPMRDYISRVFFYLMDHHESGFEPPQECFHADVLADWFFKPLREILSLDDLEN</sequence>
<name>A0A6U4HFF5_9ALVE</name>
<proteinExistence type="predicted"/>
<accession>A0A6U4HFF5</accession>
<evidence type="ECO:0000313" key="2">
    <source>
        <dbReference type="EMBL" id="CAD9070391.1"/>
    </source>
</evidence>
<organism evidence="3">
    <name type="scientific">Vitrella brassicaformis</name>
    <dbReference type="NCBI Taxonomy" id="1169539"/>
    <lineage>
        <taxon>Eukaryota</taxon>
        <taxon>Sar</taxon>
        <taxon>Alveolata</taxon>
        <taxon>Colpodellida</taxon>
        <taxon>Vitrellaceae</taxon>
        <taxon>Vitrella</taxon>
    </lineage>
</organism>
<feature type="region of interest" description="Disordered" evidence="1">
    <location>
        <begin position="167"/>
        <end position="187"/>
    </location>
</feature>
<protein>
    <submittedName>
        <fullName evidence="3">Uncharacterized protein</fullName>
    </submittedName>
</protein>
<evidence type="ECO:0000313" key="3">
    <source>
        <dbReference type="EMBL" id="CAD9070392.1"/>
    </source>
</evidence>
<dbReference type="AlphaFoldDB" id="A0A6U4HFF5"/>
<reference evidence="3" key="1">
    <citation type="submission" date="2021-01" db="EMBL/GenBank/DDBJ databases">
        <authorList>
            <person name="Corre E."/>
            <person name="Pelletier E."/>
            <person name="Niang G."/>
            <person name="Scheremetjew M."/>
            <person name="Finn R."/>
            <person name="Kale V."/>
            <person name="Holt S."/>
            <person name="Cochrane G."/>
            <person name="Meng A."/>
            <person name="Brown T."/>
            <person name="Cohen L."/>
        </authorList>
    </citation>
    <scope>NUCLEOTIDE SEQUENCE</scope>
    <source>
        <strain evidence="3">CCMP3346</strain>
    </source>
</reference>
<evidence type="ECO:0000256" key="1">
    <source>
        <dbReference type="SAM" id="MobiDB-lite"/>
    </source>
</evidence>